<reference evidence="1 2" key="1">
    <citation type="submission" date="2017-09" db="EMBL/GenBank/DDBJ databases">
        <title>Depth-based differentiation of microbial function through sediment-hosted aquifers and enrichment of novel symbionts in the deep terrestrial subsurface.</title>
        <authorList>
            <person name="Probst A.J."/>
            <person name="Ladd B."/>
            <person name="Jarett J.K."/>
            <person name="Geller-Mcgrath D.E."/>
            <person name="Sieber C.M."/>
            <person name="Emerson J.B."/>
            <person name="Anantharaman K."/>
            <person name="Thomas B.C."/>
            <person name="Malmstrom R."/>
            <person name="Stieglmeier M."/>
            <person name="Klingl A."/>
            <person name="Woyke T."/>
            <person name="Ryan C.M."/>
            <person name="Banfield J.F."/>
        </authorList>
    </citation>
    <scope>NUCLEOTIDE SEQUENCE [LARGE SCALE GENOMIC DNA]</scope>
    <source>
        <strain evidence="1">CG07_land_8_20_14_0_80_42_15</strain>
    </source>
</reference>
<evidence type="ECO:0000313" key="2">
    <source>
        <dbReference type="Proteomes" id="UP000230052"/>
    </source>
</evidence>
<dbReference type="NCBIfam" id="TIGR04073">
    <property type="entry name" value="exo_TIGR04073"/>
    <property type="match status" value="1"/>
</dbReference>
<comment type="caution">
    <text evidence="1">The sequence shown here is derived from an EMBL/GenBank/DDBJ whole genome shotgun (WGS) entry which is preliminary data.</text>
</comment>
<sequence>MMARKLFILFLIIYGLLTMDCGFAYAGDPIQKLARGITNVATGWVEIPKEIGRSVEKSGDFAGLVVGPFKGIAKAIGRTVVGVYDIITFPIPLPRRYEPVIEPAYVFETKN</sequence>
<dbReference type="Proteomes" id="UP000230052">
    <property type="component" value="Unassembled WGS sequence"/>
</dbReference>
<protein>
    <submittedName>
        <fullName evidence="1">Exosortase system-associated protein, TIGR04073 family</fullName>
    </submittedName>
</protein>
<dbReference type="InterPro" id="IPR023824">
    <property type="entry name" value="CHP04073_exosortase-affil"/>
</dbReference>
<gene>
    <name evidence="1" type="ORF">COS99_00995</name>
</gene>
<proteinExistence type="predicted"/>
<dbReference type="EMBL" id="PEWV01000012">
    <property type="protein sequence ID" value="PIU42289.1"/>
    <property type="molecule type" value="Genomic_DNA"/>
</dbReference>
<organism evidence="1 2">
    <name type="scientific">Candidatus Aquitaenariimonas noxiae</name>
    <dbReference type="NCBI Taxonomy" id="1974741"/>
    <lineage>
        <taxon>Bacteria</taxon>
        <taxon>Pseudomonadati</taxon>
        <taxon>Candidatus Omnitrophota</taxon>
        <taxon>Candidatus Aquitaenariimonas</taxon>
    </lineage>
</organism>
<evidence type="ECO:0000313" key="1">
    <source>
        <dbReference type="EMBL" id="PIU42289.1"/>
    </source>
</evidence>
<accession>A0A2J0KWX6</accession>
<name>A0A2J0KWX6_9BACT</name>
<dbReference type="AlphaFoldDB" id="A0A2J0KWX6"/>